<protein>
    <submittedName>
        <fullName evidence="1">Uncharacterized protein</fullName>
    </submittedName>
</protein>
<keyword evidence="2" id="KW-1185">Reference proteome</keyword>
<comment type="caution">
    <text evidence="1">The sequence shown here is derived from an EMBL/GenBank/DDBJ whole genome shotgun (WGS) entry which is preliminary data.</text>
</comment>
<dbReference type="Proteomes" id="UP000825483">
    <property type="component" value="Unassembled WGS sequence"/>
</dbReference>
<organism evidence="1 2">
    <name type="scientific">Prevotella lacticifex</name>
    <dbReference type="NCBI Taxonomy" id="2854755"/>
    <lineage>
        <taxon>Bacteria</taxon>
        <taxon>Pseudomonadati</taxon>
        <taxon>Bacteroidota</taxon>
        <taxon>Bacteroidia</taxon>
        <taxon>Bacteroidales</taxon>
        <taxon>Prevotellaceae</taxon>
        <taxon>Prevotella</taxon>
    </lineage>
</organism>
<sequence length="87" mass="10058">MFREKIKLAIGEQNLRVNKVATECGIVATSLSSYLNGQRGLKYDQLEKLIGYLHLALVPKRNFRFQSEFMEKQEEEREAKIAARRGV</sequence>
<dbReference type="InterPro" id="IPR010982">
    <property type="entry name" value="Lambda_DNA-bd_dom_sf"/>
</dbReference>
<dbReference type="GO" id="GO:0003677">
    <property type="term" value="F:DNA binding"/>
    <property type="evidence" value="ECO:0007669"/>
    <property type="project" value="InterPro"/>
</dbReference>
<dbReference type="InterPro" id="IPR001387">
    <property type="entry name" value="Cro/C1-type_HTH"/>
</dbReference>
<dbReference type="CDD" id="cd00093">
    <property type="entry name" value="HTH_XRE"/>
    <property type="match status" value="1"/>
</dbReference>
<gene>
    <name evidence="1" type="ORF">PRLR5076_19200</name>
</gene>
<dbReference type="RefSeq" id="WP_223928920.1">
    <property type="nucleotide sequence ID" value="NZ_BPTU01000001.1"/>
</dbReference>
<proteinExistence type="predicted"/>
<evidence type="ECO:0000313" key="1">
    <source>
        <dbReference type="EMBL" id="GJG59069.1"/>
    </source>
</evidence>
<name>A0A9R1CAK7_9BACT</name>
<dbReference type="GeneID" id="72466890"/>
<evidence type="ECO:0000313" key="2">
    <source>
        <dbReference type="Proteomes" id="UP000825483"/>
    </source>
</evidence>
<dbReference type="EMBL" id="BPUB01000002">
    <property type="protein sequence ID" value="GJG59069.1"/>
    <property type="molecule type" value="Genomic_DNA"/>
</dbReference>
<dbReference type="AlphaFoldDB" id="A0A9R1CAK7"/>
<reference evidence="1" key="1">
    <citation type="journal article" date="2022" name="Int. J. Syst. Evol. Microbiol.">
        <title>Prevotella lacticifex sp. nov., isolated from the rumen of cows.</title>
        <authorList>
            <person name="Shinkai T."/>
            <person name="Ikeyama N."/>
            <person name="Kumagai M."/>
            <person name="Ohmori H."/>
            <person name="Sakamoto M."/>
            <person name="Ohkuma M."/>
            <person name="Mitsumori M."/>
        </authorList>
    </citation>
    <scope>NUCLEOTIDE SEQUENCE</scope>
    <source>
        <strain evidence="1">R5076</strain>
    </source>
</reference>
<dbReference type="Gene3D" id="1.10.260.40">
    <property type="entry name" value="lambda repressor-like DNA-binding domains"/>
    <property type="match status" value="1"/>
</dbReference>
<dbReference type="SUPFAM" id="SSF47413">
    <property type="entry name" value="lambda repressor-like DNA-binding domains"/>
    <property type="match status" value="1"/>
</dbReference>
<accession>A0A9R1CAK7</accession>